<name>A0A8X8B888_BRACI</name>
<feature type="domain" description="F-box protein At3g26010-like beta-propeller" evidence="1">
    <location>
        <begin position="5"/>
        <end position="128"/>
    </location>
</feature>
<reference evidence="2 3" key="1">
    <citation type="submission" date="2020-02" db="EMBL/GenBank/DDBJ databases">
        <authorList>
            <person name="Ma Q."/>
            <person name="Huang Y."/>
            <person name="Song X."/>
            <person name="Pei D."/>
        </authorList>
    </citation>
    <scope>NUCLEOTIDE SEQUENCE [LARGE SCALE GENOMIC DNA]</scope>
    <source>
        <strain evidence="2">Sxm20200214</strain>
        <tissue evidence="2">Leaf</tissue>
    </source>
</reference>
<proteinExistence type="predicted"/>
<evidence type="ECO:0000313" key="3">
    <source>
        <dbReference type="Proteomes" id="UP000886595"/>
    </source>
</evidence>
<keyword evidence="3" id="KW-1185">Reference proteome</keyword>
<sequence length="131" mass="15056">MLQGRLKVWKMNKNKNNSGSGSSEWWHLSGEEINLASVVGSDFDCFPMAVNPFDAEIIYLWSVQHSCLVSGNLQTQEFIVHKESENWSNWESINAYHTKGYIEDNHNLTTVLMLSQFVLPQWIDSVPRLPN</sequence>
<dbReference type="EMBL" id="JAAMPC010000002">
    <property type="protein sequence ID" value="KAG2328389.1"/>
    <property type="molecule type" value="Genomic_DNA"/>
</dbReference>
<dbReference type="Pfam" id="PF24750">
    <property type="entry name" value="b-prop_At3g26010-like"/>
    <property type="match status" value="1"/>
</dbReference>
<accession>A0A8X8B888</accession>
<dbReference type="InterPro" id="IPR056592">
    <property type="entry name" value="Beta-prop_At3g26010-like"/>
</dbReference>
<protein>
    <recommendedName>
        <fullName evidence="1">F-box protein At3g26010-like beta-propeller domain-containing protein</fullName>
    </recommendedName>
</protein>
<gene>
    <name evidence="2" type="ORF">Bca52824_011117</name>
</gene>
<evidence type="ECO:0000313" key="2">
    <source>
        <dbReference type="EMBL" id="KAG2328389.1"/>
    </source>
</evidence>
<evidence type="ECO:0000259" key="1">
    <source>
        <dbReference type="Pfam" id="PF24750"/>
    </source>
</evidence>
<dbReference type="OrthoDB" id="674184at2759"/>
<comment type="caution">
    <text evidence="2">The sequence shown here is derived from an EMBL/GenBank/DDBJ whole genome shotgun (WGS) entry which is preliminary data.</text>
</comment>
<organism evidence="2 3">
    <name type="scientific">Brassica carinata</name>
    <name type="common">Ethiopian mustard</name>
    <name type="synonym">Abyssinian cabbage</name>
    <dbReference type="NCBI Taxonomy" id="52824"/>
    <lineage>
        <taxon>Eukaryota</taxon>
        <taxon>Viridiplantae</taxon>
        <taxon>Streptophyta</taxon>
        <taxon>Embryophyta</taxon>
        <taxon>Tracheophyta</taxon>
        <taxon>Spermatophyta</taxon>
        <taxon>Magnoliopsida</taxon>
        <taxon>eudicotyledons</taxon>
        <taxon>Gunneridae</taxon>
        <taxon>Pentapetalae</taxon>
        <taxon>rosids</taxon>
        <taxon>malvids</taxon>
        <taxon>Brassicales</taxon>
        <taxon>Brassicaceae</taxon>
        <taxon>Brassiceae</taxon>
        <taxon>Brassica</taxon>
    </lineage>
</organism>
<dbReference type="Proteomes" id="UP000886595">
    <property type="component" value="Unassembled WGS sequence"/>
</dbReference>
<dbReference type="AlphaFoldDB" id="A0A8X8B888"/>